<dbReference type="GO" id="GO:0016746">
    <property type="term" value="F:acyltransferase activity"/>
    <property type="evidence" value="ECO:0007669"/>
    <property type="project" value="InterPro"/>
</dbReference>
<dbReference type="SUPFAM" id="SSF69593">
    <property type="entry name" value="Glycerol-3-phosphate (1)-acyltransferase"/>
    <property type="match status" value="1"/>
</dbReference>
<dbReference type="InterPro" id="IPR002123">
    <property type="entry name" value="Plipid/glycerol_acylTrfase"/>
</dbReference>
<dbReference type="AlphaFoldDB" id="A0A7S2TYK1"/>
<dbReference type="Pfam" id="PF01553">
    <property type="entry name" value="Acyltransferase"/>
    <property type="match status" value="1"/>
</dbReference>
<accession>A0A7S2TYK1</accession>
<reference evidence="2" key="1">
    <citation type="submission" date="2021-01" db="EMBL/GenBank/DDBJ databases">
        <authorList>
            <person name="Corre E."/>
            <person name="Pelletier E."/>
            <person name="Niang G."/>
            <person name="Scheremetjew M."/>
            <person name="Finn R."/>
            <person name="Kale V."/>
            <person name="Holt S."/>
            <person name="Cochrane G."/>
            <person name="Meng A."/>
            <person name="Brown T."/>
            <person name="Cohen L."/>
        </authorList>
    </citation>
    <scope>NUCLEOTIDE SEQUENCE</scope>
    <source>
        <strain evidence="2">CCMP622</strain>
    </source>
</reference>
<dbReference type="SMART" id="SM00563">
    <property type="entry name" value="PlsC"/>
    <property type="match status" value="1"/>
</dbReference>
<gene>
    <name evidence="2" type="ORF">LSP00402_LOCUS16124</name>
    <name evidence="3" type="ORF">LSP00402_LOCUS16125</name>
</gene>
<feature type="domain" description="Phospholipid/glycerol acyltransferase" evidence="1">
    <location>
        <begin position="55"/>
        <end position="184"/>
    </location>
</feature>
<name>A0A7S2TYK1_9EUKA</name>
<dbReference type="EMBL" id="HBHP01025947">
    <property type="protein sequence ID" value="CAD9772134.1"/>
    <property type="molecule type" value="Transcribed_RNA"/>
</dbReference>
<sequence length="224" mass="25322">MFSQQKKERLSMKAFCYGLKALLISQLQLKIYCDERRAQASWDKIRSNIRNKRATVLMLNHTSRLDGLLTAMIAPADVIKRSKSYVSSFVFEIPIFGGIVSRIGHRPVHFKSDADGFFSVDKDKQMKEFVKMSSFLKHNHGILVYCPEGAINKNPKQLLAFRRGSFKHASSLKAEMWSLTFLNNNLAWPRKTALGGLPAPIFYSLRLLTESAHGSPKQLAASSQ</sequence>
<organism evidence="2">
    <name type="scientific">Lotharella oceanica</name>
    <dbReference type="NCBI Taxonomy" id="641309"/>
    <lineage>
        <taxon>Eukaryota</taxon>
        <taxon>Sar</taxon>
        <taxon>Rhizaria</taxon>
        <taxon>Cercozoa</taxon>
        <taxon>Chlorarachniophyceae</taxon>
        <taxon>Lotharella</taxon>
    </lineage>
</organism>
<evidence type="ECO:0000259" key="1">
    <source>
        <dbReference type="SMART" id="SM00563"/>
    </source>
</evidence>
<protein>
    <recommendedName>
        <fullName evidence="1">Phospholipid/glycerol acyltransferase domain-containing protein</fullName>
    </recommendedName>
</protein>
<dbReference type="EMBL" id="HBHP01025949">
    <property type="protein sequence ID" value="CAD9772135.1"/>
    <property type="molecule type" value="Transcribed_RNA"/>
</dbReference>
<evidence type="ECO:0000313" key="3">
    <source>
        <dbReference type="EMBL" id="CAD9772135.1"/>
    </source>
</evidence>
<evidence type="ECO:0000313" key="2">
    <source>
        <dbReference type="EMBL" id="CAD9772134.1"/>
    </source>
</evidence>
<proteinExistence type="predicted"/>